<evidence type="ECO:0000313" key="2">
    <source>
        <dbReference type="EMBL" id="GCB92560.1"/>
    </source>
</evidence>
<feature type="region of interest" description="Disordered" evidence="1">
    <location>
        <begin position="206"/>
        <end position="280"/>
    </location>
</feature>
<accession>A0A401R4L8</accession>
<dbReference type="EMBL" id="BHXC01000006">
    <property type="protein sequence ID" value="GCB92560.1"/>
    <property type="molecule type" value="Genomic_DNA"/>
</dbReference>
<name>A0A401R4L8_STRNR</name>
<sequence>MDAVLFAVVATSPFGWPPCSSLRSPWPFPARSGGSAARTGYKGRDCWSLTAGELWTFAPKIANPKRHWAASTSSPPSSDLGPTTARRAARGIRWDNRLPKARSTRPLCGGDARLRPGARSSPPPVRSSSGDPRDHDVTPCSETFPAAPPAAQPPARSPQRPRSLQGLCRTLSSIYLGSPYQDGSRGGAARPLEYARSSDAHAISCTPTEVAPSSAPSIPETAGTAPQTREGPWRPPAPPTRLCPRPPPDDDDQPAKADTRPEATRGSRIRPSSPARYEYQGPKVTCLPCHHSYEKAPGTKAGSRHAAGAGQRQRRAPFERGPARPVVKTLGQQNAGTSPFCL</sequence>
<proteinExistence type="predicted"/>
<feature type="compositionally biased region" description="Pro residues" evidence="1">
    <location>
        <begin position="146"/>
        <end position="156"/>
    </location>
</feature>
<dbReference type="AlphaFoldDB" id="A0A401R4L8"/>
<feature type="compositionally biased region" description="Polar residues" evidence="1">
    <location>
        <begin position="70"/>
        <end position="81"/>
    </location>
</feature>
<evidence type="ECO:0000313" key="3">
    <source>
        <dbReference type="Proteomes" id="UP000288351"/>
    </source>
</evidence>
<feature type="compositionally biased region" description="Polar residues" evidence="1">
    <location>
        <begin position="330"/>
        <end position="342"/>
    </location>
</feature>
<dbReference type="Proteomes" id="UP000288351">
    <property type="component" value="Unassembled WGS sequence"/>
</dbReference>
<feature type="compositionally biased region" description="Low complexity" evidence="1">
    <location>
        <begin position="115"/>
        <end position="130"/>
    </location>
</feature>
<feature type="compositionally biased region" description="Basic and acidic residues" evidence="1">
    <location>
        <begin position="253"/>
        <end position="265"/>
    </location>
</feature>
<gene>
    <name evidence="2" type="ORF">SALB_05327</name>
</gene>
<reference evidence="2 3" key="1">
    <citation type="journal article" date="2019" name="Microbiol. Resour. Announc.">
        <title>Draft Genome Sequence of the Most Traditional epsilon-Poly-l-Lysine Producer, Streptomyces albulus NBRC14147.</title>
        <authorList>
            <person name="Yamanaka K."/>
            <person name="Hamano Y."/>
        </authorList>
    </citation>
    <scope>NUCLEOTIDE SEQUENCE [LARGE SCALE GENOMIC DNA]</scope>
    <source>
        <strain evidence="2 3">NBRC 14147</strain>
    </source>
</reference>
<organism evidence="2 3">
    <name type="scientific">Streptomyces noursei</name>
    <name type="common">Streptomyces albulus</name>
    <dbReference type="NCBI Taxonomy" id="1971"/>
    <lineage>
        <taxon>Bacteria</taxon>
        <taxon>Bacillati</taxon>
        <taxon>Actinomycetota</taxon>
        <taxon>Actinomycetes</taxon>
        <taxon>Kitasatosporales</taxon>
        <taxon>Streptomycetaceae</taxon>
        <taxon>Streptomyces</taxon>
    </lineage>
</organism>
<feature type="region of interest" description="Disordered" evidence="1">
    <location>
        <begin position="66"/>
        <end position="163"/>
    </location>
</feature>
<protein>
    <submittedName>
        <fullName evidence="2">Uncharacterized protein</fullName>
    </submittedName>
</protein>
<evidence type="ECO:0000256" key="1">
    <source>
        <dbReference type="SAM" id="MobiDB-lite"/>
    </source>
</evidence>
<comment type="caution">
    <text evidence="2">The sequence shown here is derived from an EMBL/GenBank/DDBJ whole genome shotgun (WGS) entry which is preliminary data.</text>
</comment>
<feature type="region of interest" description="Disordered" evidence="1">
    <location>
        <begin position="294"/>
        <end position="342"/>
    </location>
</feature>
<feature type="compositionally biased region" description="Pro residues" evidence="1">
    <location>
        <begin position="233"/>
        <end position="246"/>
    </location>
</feature>